<dbReference type="RefSeq" id="WP_091838294.1">
    <property type="nucleotide sequence ID" value="NZ_FPAA01000011.1"/>
</dbReference>
<dbReference type="Gene3D" id="3.40.50.300">
    <property type="entry name" value="P-loop containing nucleotide triphosphate hydrolases"/>
    <property type="match status" value="1"/>
</dbReference>
<dbReference type="PANTHER" id="PTHR11783">
    <property type="entry name" value="SULFOTRANSFERASE SULT"/>
    <property type="match status" value="1"/>
</dbReference>
<name>A0A1I6TRE7_9BACL</name>
<dbReference type="OrthoDB" id="570215at2"/>
<dbReference type="SUPFAM" id="SSF52540">
    <property type="entry name" value="P-loop containing nucleoside triphosphate hydrolases"/>
    <property type="match status" value="1"/>
</dbReference>
<gene>
    <name evidence="4" type="ORF">SAMN05444972_1119</name>
</gene>
<comment type="similarity">
    <text evidence="1">Belongs to the sulfotransferase 1 family.</text>
</comment>
<dbReference type="AlphaFoldDB" id="A0A1I6TRE7"/>
<dbReference type="GO" id="GO:0008146">
    <property type="term" value="F:sulfotransferase activity"/>
    <property type="evidence" value="ECO:0007669"/>
    <property type="project" value="InterPro"/>
</dbReference>
<evidence type="ECO:0000313" key="4">
    <source>
        <dbReference type="EMBL" id="SFS91772.1"/>
    </source>
</evidence>
<evidence type="ECO:0000256" key="2">
    <source>
        <dbReference type="ARBA" id="ARBA00022679"/>
    </source>
</evidence>
<evidence type="ECO:0000256" key="1">
    <source>
        <dbReference type="ARBA" id="ARBA00005771"/>
    </source>
</evidence>
<keyword evidence="5" id="KW-1185">Reference proteome</keyword>
<accession>A0A1I6TRE7</accession>
<dbReference type="Pfam" id="PF00685">
    <property type="entry name" value="Sulfotransfer_1"/>
    <property type="match status" value="1"/>
</dbReference>
<feature type="domain" description="Sulfotransferase" evidence="3">
    <location>
        <begin position="8"/>
        <end position="102"/>
    </location>
</feature>
<dbReference type="EMBL" id="FPAA01000011">
    <property type="protein sequence ID" value="SFS91772.1"/>
    <property type="molecule type" value="Genomic_DNA"/>
</dbReference>
<evidence type="ECO:0000259" key="3">
    <source>
        <dbReference type="Pfam" id="PF00685"/>
    </source>
</evidence>
<proteinExistence type="inferred from homology"/>
<dbReference type="Proteomes" id="UP000198660">
    <property type="component" value="Unassembled WGS sequence"/>
</dbReference>
<protein>
    <submittedName>
        <fullName evidence="4">Sulfotransferase domain-containing protein</fullName>
    </submittedName>
</protein>
<sequence length="266" mass="31192">MNQPVIMPKVLVISVPKSGTHLLLQLMMGIPGVTMLQKDNPWCYETDLAQLRMMKPGQVALSHFPYAPRYLQFFRRQGIKVVFISRDPRDVVVSLVHFMMKPSTVFGKKNHNRHFMYRYMHHLPNQEQRLLAVIKGVRPNRKQVKRLGKCDWPNFTQYTSMNYDWRGKPGICSVTFEEMMRSGGSRNQATLKMVDHIWEGNVPVPFAKKIMARKMMQNIKPSESSTFRNGRIGNWRSEFTPKVKQAFKEETRNLLQRLGYERSSNW</sequence>
<dbReference type="InterPro" id="IPR000863">
    <property type="entry name" value="Sulfotransferase_dom"/>
</dbReference>
<evidence type="ECO:0000313" key="5">
    <source>
        <dbReference type="Proteomes" id="UP000198660"/>
    </source>
</evidence>
<reference evidence="5" key="1">
    <citation type="submission" date="2016-10" db="EMBL/GenBank/DDBJ databases">
        <authorList>
            <person name="Varghese N."/>
            <person name="Submissions S."/>
        </authorList>
    </citation>
    <scope>NUCLEOTIDE SEQUENCE [LARGE SCALE GENOMIC DNA]</scope>
    <source>
        <strain evidence="5">DSM 45789</strain>
    </source>
</reference>
<dbReference type="InterPro" id="IPR027417">
    <property type="entry name" value="P-loop_NTPase"/>
</dbReference>
<keyword evidence="2 4" id="KW-0808">Transferase</keyword>
<organism evidence="4 5">
    <name type="scientific">Marininema halotolerans</name>
    <dbReference type="NCBI Taxonomy" id="1155944"/>
    <lineage>
        <taxon>Bacteria</taxon>
        <taxon>Bacillati</taxon>
        <taxon>Bacillota</taxon>
        <taxon>Bacilli</taxon>
        <taxon>Bacillales</taxon>
        <taxon>Thermoactinomycetaceae</taxon>
        <taxon>Marininema</taxon>
    </lineage>
</organism>